<evidence type="ECO:0000259" key="3">
    <source>
        <dbReference type="Pfam" id="PF09822"/>
    </source>
</evidence>
<organism evidence="5">
    <name type="scientific">Rhodanobacter sp. IGA1.0</name>
    <dbReference type="NCBI Taxonomy" id="3158582"/>
    <lineage>
        <taxon>Bacteria</taxon>
        <taxon>Pseudomonadati</taxon>
        <taxon>Pseudomonadota</taxon>
        <taxon>Gammaproteobacteria</taxon>
        <taxon>Lysobacterales</taxon>
        <taxon>Rhodanobacteraceae</taxon>
        <taxon>Rhodanobacter</taxon>
    </lineage>
</organism>
<evidence type="ECO:0000259" key="4">
    <source>
        <dbReference type="Pfam" id="PF23357"/>
    </source>
</evidence>
<keyword evidence="2" id="KW-1133">Transmembrane helix</keyword>
<reference evidence="5" key="1">
    <citation type="submission" date="2024-06" db="EMBL/GenBank/DDBJ databases">
        <authorList>
            <person name="Sun Y."/>
        </authorList>
    </citation>
    <scope>NUCLEOTIDE SEQUENCE</scope>
    <source>
        <strain evidence="5">IGA1.0</strain>
    </source>
</reference>
<protein>
    <submittedName>
        <fullName evidence="5">Gldg family protein</fullName>
    </submittedName>
</protein>
<dbReference type="EMBL" id="CP157948">
    <property type="protein sequence ID" value="XBS89015.1"/>
    <property type="molecule type" value="Genomic_DNA"/>
</dbReference>
<dbReference type="Pfam" id="PF23357">
    <property type="entry name" value="DUF7088"/>
    <property type="match status" value="1"/>
</dbReference>
<accession>A0AAU7QHF3</accession>
<feature type="transmembrane region" description="Helical" evidence="2">
    <location>
        <begin position="609"/>
        <end position="628"/>
    </location>
</feature>
<feature type="transmembrane region" description="Helical" evidence="2">
    <location>
        <begin position="21"/>
        <end position="44"/>
    </location>
</feature>
<feature type="coiled-coil region" evidence="1">
    <location>
        <begin position="532"/>
        <end position="559"/>
    </location>
</feature>
<evidence type="ECO:0000313" key="5">
    <source>
        <dbReference type="EMBL" id="XBS89015.1"/>
    </source>
</evidence>
<name>A0AAU7QHF3_9GAMM</name>
<dbReference type="AlphaFoldDB" id="A0AAU7QHF3"/>
<dbReference type="InterPro" id="IPR019196">
    <property type="entry name" value="ABC_transp_unknown"/>
</dbReference>
<keyword evidence="1" id="KW-0175">Coiled coil</keyword>
<keyword evidence="2" id="KW-0812">Transmembrane</keyword>
<dbReference type="Pfam" id="PF09822">
    <property type="entry name" value="ABC_transp_aux"/>
    <property type="match status" value="1"/>
</dbReference>
<gene>
    <name evidence="5" type="ORF">ABNK63_11465</name>
</gene>
<evidence type="ECO:0000256" key="1">
    <source>
        <dbReference type="SAM" id="Coils"/>
    </source>
</evidence>
<dbReference type="InterPro" id="IPR055396">
    <property type="entry name" value="DUF7088"/>
</dbReference>
<sequence>MSMSRIRRLFSTPLRLTRRGLLYLALVLLVLVFVPLIVASSRWLHASRIDLTTDQLYTLTPGTLHIVDTLQRPLRLTLYFSDHATRDLPQLRSYEQRVREMLQEMVARSHGRIRLQTIDPVPYSDDEASAEGSGLTAANGGSNGERVFFGLAGSAMSGSVDGDGNDERVPEKTLSIAFFDPSRETFLEYDIAKLVYELNQTSKPQVGVISSLPVEGNPVLSEQPWTVLQQLGQLFDLKTIDPATLQKVDDKIRVLLLIHPKQLSPDAQYAIDQYVLGGGHLVVFVDPDAELDTSPYGPESITFPDRASDLSRLFKAWGVSYDPHKVVLDRTRALQIELAGNSLNHPAMLDLGAQELNRNDPVTASLQRINVSTAGFFDLAADAQTRLIPLLQSSAEAEVVSTQRVLDASNDPTTLLQNYHPDGTHYLLAARLQGTFDSAFPERAGVSGHRARSAAHAEVILVADTDLLSDRLWVEPQTILGQTMMRIFANNGDLVTNLVDNLSGSSALLSIRGRSTSQRPFTRVQALRNVADQKFLQKEQELEQELADTRRRLDELQPAKGGHASTATTEQRREIEQFRQRQLAINKELRDVQHQLNAEIDALGLRVKVTNIVAIPALVVLFGLLYGWRRGRYGRRRR</sequence>
<dbReference type="RefSeq" id="WP_350015690.1">
    <property type="nucleotide sequence ID" value="NZ_CP157948.1"/>
</dbReference>
<evidence type="ECO:0000256" key="2">
    <source>
        <dbReference type="SAM" id="Phobius"/>
    </source>
</evidence>
<feature type="domain" description="ABC-type uncharacterised transport system" evidence="3">
    <location>
        <begin position="203"/>
        <end position="497"/>
    </location>
</feature>
<proteinExistence type="predicted"/>
<feature type="domain" description="DUF7088" evidence="4">
    <location>
        <begin position="54"/>
        <end position="153"/>
    </location>
</feature>
<keyword evidence="2" id="KW-0472">Membrane</keyword>